<gene>
    <name evidence="2" type="ORF">A2127_00025</name>
</gene>
<reference evidence="2 3" key="1">
    <citation type="journal article" date="2016" name="Nat. Commun.">
        <title>Thousands of microbial genomes shed light on interconnected biogeochemical processes in an aquifer system.</title>
        <authorList>
            <person name="Anantharaman K."/>
            <person name="Brown C.T."/>
            <person name="Hug L.A."/>
            <person name="Sharon I."/>
            <person name="Castelle C.J."/>
            <person name="Probst A.J."/>
            <person name="Thomas B.C."/>
            <person name="Singh A."/>
            <person name="Wilkins M.J."/>
            <person name="Karaoz U."/>
            <person name="Brodie E.L."/>
            <person name="Williams K.H."/>
            <person name="Hubbard S.S."/>
            <person name="Banfield J.F."/>
        </authorList>
    </citation>
    <scope>NUCLEOTIDE SEQUENCE [LARGE SCALE GENOMIC DNA]</scope>
</reference>
<keyword evidence="1" id="KW-0812">Transmembrane</keyword>
<name>A0A1F6BMB7_9BACT</name>
<feature type="transmembrane region" description="Helical" evidence="1">
    <location>
        <begin position="7"/>
        <end position="26"/>
    </location>
</feature>
<organism evidence="2 3">
    <name type="scientific">Candidatus Jorgensenbacteria bacterium GWC1_48_12</name>
    <dbReference type="NCBI Taxonomy" id="1798469"/>
    <lineage>
        <taxon>Bacteria</taxon>
        <taxon>Candidatus Joergenseniibacteriota</taxon>
    </lineage>
</organism>
<keyword evidence="1" id="KW-1133">Transmembrane helix</keyword>
<accession>A0A1F6BMB7</accession>
<proteinExistence type="predicted"/>
<comment type="caution">
    <text evidence="2">The sequence shown here is derived from an EMBL/GenBank/DDBJ whole genome shotgun (WGS) entry which is preliminary data.</text>
</comment>
<dbReference type="EMBL" id="MFKI01000029">
    <property type="protein sequence ID" value="OGG38051.1"/>
    <property type="molecule type" value="Genomic_DNA"/>
</dbReference>
<sequence length="307" mass="30893">MNILFRAYLVSAFIAGLIIGGGFLIASADSGTIIPSVEVGNQAPTVSAVNITPTPLITLAENGTTTVTITATVSDSNGCDEVFTGGTIKATLYRSGVGGAGSCSADFNNCYRNIILPEVGNTCTGGADTEGDASGTVQVWYIAEATDASSSFSAQTWQAEVVATDSSNASSSATDSTPPELSTLLAIDVTASVNYGTVSAGATSTTVSASTTNTGNFNSTDSNFSGVALESGGNSIAVGQQKYSTTTSEAWDYLDYTLSGTPTLKELNIAKGTATGTPSSQGSFWAISVPGGQAAGTYNGTTTIEAQ</sequence>
<dbReference type="Proteomes" id="UP000179324">
    <property type="component" value="Unassembled WGS sequence"/>
</dbReference>
<evidence type="ECO:0000313" key="2">
    <source>
        <dbReference type="EMBL" id="OGG38051.1"/>
    </source>
</evidence>
<keyword evidence="1" id="KW-0472">Membrane</keyword>
<protein>
    <submittedName>
        <fullName evidence="2">Uncharacterized protein</fullName>
    </submittedName>
</protein>
<evidence type="ECO:0000256" key="1">
    <source>
        <dbReference type="SAM" id="Phobius"/>
    </source>
</evidence>
<evidence type="ECO:0000313" key="3">
    <source>
        <dbReference type="Proteomes" id="UP000179324"/>
    </source>
</evidence>
<dbReference type="AlphaFoldDB" id="A0A1F6BMB7"/>